<proteinExistence type="predicted"/>
<gene>
    <name evidence="1" type="ORF">CONCODRAFT_2077</name>
</gene>
<sequence>MNPESLTYHQFVQGIEASGNIYKLEKMAQISQMRRRSSNYPRYSQNASQFRTSNISSRHSQNTTILSICSSVSIKSVTPSASDSNSALHQKGFELRQFDSDKEFDKILEQGFHGTQGDGMPTLRLTLTPDILRR</sequence>
<protein>
    <submittedName>
        <fullName evidence="1">Uncharacterized protein</fullName>
    </submittedName>
</protein>
<evidence type="ECO:0000313" key="1">
    <source>
        <dbReference type="EMBL" id="KXN74762.1"/>
    </source>
</evidence>
<evidence type="ECO:0000313" key="2">
    <source>
        <dbReference type="Proteomes" id="UP000070444"/>
    </source>
</evidence>
<dbReference type="OrthoDB" id="10646105at2759"/>
<dbReference type="EMBL" id="KQ964420">
    <property type="protein sequence ID" value="KXN74762.1"/>
    <property type="molecule type" value="Genomic_DNA"/>
</dbReference>
<dbReference type="Proteomes" id="UP000070444">
    <property type="component" value="Unassembled WGS sequence"/>
</dbReference>
<accession>A0A137PIE8</accession>
<organism evidence="1 2">
    <name type="scientific">Conidiobolus coronatus (strain ATCC 28846 / CBS 209.66 / NRRL 28638)</name>
    <name type="common">Delacroixia coronata</name>
    <dbReference type="NCBI Taxonomy" id="796925"/>
    <lineage>
        <taxon>Eukaryota</taxon>
        <taxon>Fungi</taxon>
        <taxon>Fungi incertae sedis</taxon>
        <taxon>Zoopagomycota</taxon>
        <taxon>Entomophthoromycotina</taxon>
        <taxon>Entomophthoromycetes</taxon>
        <taxon>Entomophthorales</taxon>
        <taxon>Ancylistaceae</taxon>
        <taxon>Conidiobolus</taxon>
    </lineage>
</organism>
<name>A0A137PIE8_CONC2</name>
<reference evidence="1 2" key="1">
    <citation type="journal article" date="2015" name="Genome Biol. Evol.">
        <title>Phylogenomic analyses indicate that early fungi evolved digesting cell walls of algal ancestors of land plants.</title>
        <authorList>
            <person name="Chang Y."/>
            <person name="Wang S."/>
            <person name="Sekimoto S."/>
            <person name="Aerts A.L."/>
            <person name="Choi C."/>
            <person name="Clum A."/>
            <person name="LaButti K.M."/>
            <person name="Lindquist E.A."/>
            <person name="Yee Ngan C."/>
            <person name="Ohm R.A."/>
            <person name="Salamov A.A."/>
            <person name="Grigoriev I.V."/>
            <person name="Spatafora J.W."/>
            <person name="Berbee M.L."/>
        </authorList>
    </citation>
    <scope>NUCLEOTIDE SEQUENCE [LARGE SCALE GENOMIC DNA]</scope>
    <source>
        <strain evidence="1 2">NRRL 28638</strain>
    </source>
</reference>
<keyword evidence="2" id="KW-1185">Reference proteome</keyword>
<dbReference type="AlphaFoldDB" id="A0A137PIE8"/>